<name>A0ABN2K6J7_9ACTN</name>
<dbReference type="Proteomes" id="UP001500655">
    <property type="component" value="Unassembled WGS sequence"/>
</dbReference>
<gene>
    <name evidence="2" type="ORF">GCM10009681_20740</name>
</gene>
<protein>
    <recommendedName>
        <fullName evidence="4">ATP/GTP-binding protein</fullName>
    </recommendedName>
</protein>
<accession>A0ABN2K6J7</accession>
<proteinExistence type="predicted"/>
<keyword evidence="3" id="KW-1185">Reference proteome</keyword>
<organism evidence="2 3">
    <name type="scientific">Luedemannella helvata</name>
    <dbReference type="NCBI Taxonomy" id="349315"/>
    <lineage>
        <taxon>Bacteria</taxon>
        <taxon>Bacillati</taxon>
        <taxon>Actinomycetota</taxon>
        <taxon>Actinomycetes</taxon>
        <taxon>Micromonosporales</taxon>
        <taxon>Micromonosporaceae</taxon>
        <taxon>Luedemannella</taxon>
    </lineage>
</organism>
<dbReference type="EMBL" id="BAAALS010000008">
    <property type="protein sequence ID" value="GAA1749391.1"/>
    <property type="molecule type" value="Genomic_DNA"/>
</dbReference>
<feature type="region of interest" description="Disordered" evidence="1">
    <location>
        <begin position="1"/>
        <end position="26"/>
    </location>
</feature>
<evidence type="ECO:0000256" key="1">
    <source>
        <dbReference type="SAM" id="MobiDB-lite"/>
    </source>
</evidence>
<evidence type="ECO:0008006" key="4">
    <source>
        <dbReference type="Google" id="ProtNLM"/>
    </source>
</evidence>
<sequence>MARATPPVWAGSRPVPWSRPEPGARAANLGRVPRRHRRLDDVGPLDEERARRGLPAVQQWTDGEWAVRTVPAGAAVKTYRCPGCDHEVKAGVAHIVAWPADGRGDLGDRRHWHTACWRARDRRGPTRRGGRGATGSW</sequence>
<evidence type="ECO:0000313" key="3">
    <source>
        <dbReference type="Proteomes" id="UP001500655"/>
    </source>
</evidence>
<evidence type="ECO:0000313" key="2">
    <source>
        <dbReference type="EMBL" id="GAA1749391.1"/>
    </source>
</evidence>
<comment type="caution">
    <text evidence="2">The sequence shown here is derived from an EMBL/GenBank/DDBJ whole genome shotgun (WGS) entry which is preliminary data.</text>
</comment>
<reference evidence="2 3" key="1">
    <citation type="journal article" date="2019" name="Int. J. Syst. Evol. Microbiol.">
        <title>The Global Catalogue of Microorganisms (GCM) 10K type strain sequencing project: providing services to taxonomists for standard genome sequencing and annotation.</title>
        <authorList>
            <consortium name="The Broad Institute Genomics Platform"/>
            <consortium name="The Broad Institute Genome Sequencing Center for Infectious Disease"/>
            <person name="Wu L."/>
            <person name="Ma J."/>
        </authorList>
    </citation>
    <scope>NUCLEOTIDE SEQUENCE [LARGE SCALE GENOMIC DNA]</scope>
    <source>
        <strain evidence="2 3">JCM 13249</strain>
    </source>
</reference>